<evidence type="ECO:0000313" key="2">
    <source>
        <dbReference type="EMBL" id="KAH9372879.1"/>
    </source>
</evidence>
<dbReference type="VEuPathDB" id="VectorBase:HLOH_041224"/>
<evidence type="ECO:0000313" key="3">
    <source>
        <dbReference type="Proteomes" id="UP000821853"/>
    </source>
</evidence>
<feature type="region of interest" description="Disordered" evidence="1">
    <location>
        <begin position="1"/>
        <end position="24"/>
    </location>
</feature>
<protein>
    <submittedName>
        <fullName evidence="2">Uncharacterized protein</fullName>
    </submittedName>
</protein>
<accession>A0A9J6GDM6</accession>
<comment type="caution">
    <text evidence="2">The sequence shown here is derived from an EMBL/GenBank/DDBJ whole genome shotgun (WGS) entry which is preliminary data.</text>
</comment>
<sequence length="95" mass="10529">MRMVTAKLPERRPSEQVSEIEAGDPDVTDAAKSIHWRAVRCWRVASERCKLGQQEDHLRCGVVPSRRLDCTGLGVAKARLPPGLHDEEEAVVEAA</sequence>
<dbReference type="EMBL" id="JABSTR010000006">
    <property type="protein sequence ID" value="KAH9372879.1"/>
    <property type="molecule type" value="Genomic_DNA"/>
</dbReference>
<reference evidence="2 3" key="1">
    <citation type="journal article" date="2020" name="Cell">
        <title>Large-Scale Comparative Analyses of Tick Genomes Elucidate Their Genetic Diversity and Vector Capacities.</title>
        <authorList>
            <consortium name="Tick Genome and Microbiome Consortium (TIGMIC)"/>
            <person name="Jia N."/>
            <person name="Wang J."/>
            <person name="Shi W."/>
            <person name="Du L."/>
            <person name="Sun Y."/>
            <person name="Zhan W."/>
            <person name="Jiang J.F."/>
            <person name="Wang Q."/>
            <person name="Zhang B."/>
            <person name="Ji P."/>
            <person name="Bell-Sakyi L."/>
            <person name="Cui X.M."/>
            <person name="Yuan T.T."/>
            <person name="Jiang B.G."/>
            <person name="Yang W.F."/>
            <person name="Lam T.T."/>
            <person name="Chang Q.C."/>
            <person name="Ding S.J."/>
            <person name="Wang X.J."/>
            <person name="Zhu J.G."/>
            <person name="Ruan X.D."/>
            <person name="Zhao L."/>
            <person name="Wei J.T."/>
            <person name="Ye R.Z."/>
            <person name="Que T.C."/>
            <person name="Du C.H."/>
            <person name="Zhou Y.H."/>
            <person name="Cheng J.X."/>
            <person name="Dai P.F."/>
            <person name="Guo W.B."/>
            <person name="Han X.H."/>
            <person name="Huang E.J."/>
            <person name="Li L.F."/>
            <person name="Wei W."/>
            <person name="Gao Y.C."/>
            <person name="Liu J.Z."/>
            <person name="Shao H.Z."/>
            <person name="Wang X."/>
            <person name="Wang C.C."/>
            <person name="Yang T.C."/>
            <person name="Huo Q.B."/>
            <person name="Li W."/>
            <person name="Chen H.Y."/>
            <person name="Chen S.E."/>
            <person name="Zhou L.G."/>
            <person name="Ni X.B."/>
            <person name="Tian J.H."/>
            <person name="Sheng Y."/>
            <person name="Liu T."/>
            <person name="Pan Y.S."/>
            <person name="Xia L.Y."/>
            <person name="Li J."/>
            <person name="Zhao F."/>
            <person name="Cao W.C."/>
        </authorList>
    </citation>
    <scope>NUCLEOTIDE SEQUENCE [LARGE SCALE GENOMIC DNA]</scope>
    <source>
        <strain evidence="2">HaeL-2018</strain>
    </source>
</reference>
<dbReference type="Proteomes" id="UP000821853">
    <property type="component" value="Chromosome 4"/>
</dbReference>
<keyword evidence="3" id="KW-1185">Reference proteome</keyword>
<dbReference type="AlphaFoldDB" id="A0A9J6GDM6"/>
<proteinExistence type="predicted"/>
<gene>
    <name evidence="2" type="ORF">HPB48_012754</name>
</gene>
<organism evidence="2 3">
    <name type="scientific">Haemaphysalis longicornis</name>
    <name type="common">Bush tick</name>
    <dbReference type="NCBI Taxonomy" id="44386"/>
    <lineage>
        <taxon>Eukaryota</taxon>
        <taxon>Metazoa</taxon>
        <taxon>Ecdysozoa</taxon>
        <taxon>Arthropoda</taxon>
        <taxon>Chelicerata</taxon>
        <taxon>Arachnida</taxon>
        <taxon>Acari</taxon>
        <taxon>Parasitiformes</taxon>
        <taxon>Ixodida</taxon>
        <taxon>Ixodoidea</taxon>
        <taxon>Ixodidae</taxon>
        <taxon>Haemaphysalinae</taxon>
        <taxon>Haemaphysalis</taxon>
    </lineage>
</organism>
<evidence type="ECO:0000256" key="1">
    <source>
        <dbReference type="SAM" id="MobiDB-lite"/>
    </source>
</evidence>
<name>A0A9J6GDM6_HAELO</name>